<dbReference type="InterPro" id="IPR037143">
    <property type="entry name" value="4-PPantetheinyl_Trfase_dom_sf"/>
</dbReference>
<dbReference type="InterPro" id="IPR008278">
    <property type="entry name" value="4-PPantetheinyl_Trfase_dom"/>
</dbReference>
<dbReference type="SUPFAM" id="SSF56214">
    <property type="entry name" value="4'-phosphopantetheinyl transferase"/>
    <property type="match status" value="2"/>
</dbReference>
<dbReference type="GO" id="GO:0008897">
    <property type="term" value="F:holo-[acyl-carrier-protein] synthase activity"/>
    <property type="evidence" value="ECO:0007669"/>
    <property type="project" value="UniProtKB-EC"/>
</dbReference>
<proteinExistence type="predicted"/>
<dbReference type="PANTHER" id="PTHR12215:SF15">
    <property type="entry name" value="4'-PHOSPHOPANTETHEINYL TRANSFERASE SUPERFAMILY-RELATED"/>
    <property type="match status" value="1"/>
</dbReference>
<comment type="caution">
    <text evidence="5">The sequence shown here is derived from an EMBL/GenBank/DDBJ whole genome shotgun (WGS) entry which is preliminary data.</text>
</comment>
<dbReference type="PANTHER" id="PTHR12215">
    <property type="entry name" value="PHOSPHOPANTETHEINE TRANSFERASE"/>
    <property type="match status" value="1"/>
</dbReference>
<dbReference type="EC" id="2.7.8.7" evidence="1"/>
<dbReference type="Gene3D" id="3.90.470.20">
    <property type="entry name" value="4'-phosphopantetheinyl transferase domain"/>
    <property type="match status" value="2"/>
</dbReference>
<dbReference type="AlphaFoldDB" id="A0AAD3Y0M7"/>
<evidence type="ECO:0000313" key="6">
    <source>
        <dbReference type="Proteomes" id="UP001279734"/>
    </source>
</evidence>
<evidence type="ECO:0000256" key="2">
    <source>
        <dbReference type="ARBA" id="ARBA00022679"/>
    </source>
</evidence>
<evidence type="ECO:0000259" key="4">
    <source>
        <dbReference type="Pfam" id="PF22624"/>
    </source>
</evidence>
<gene>
    <name evidence="5" type="ORF">Nepgr_025003</name>
</gene>
<name>A0AAD3Y0M7_NEPGR</name>
<evidence type="ECO:0000256" key="1">
    <source>
        <dbReference type="ARBA" id="ARBA00013172"/>
    </source>
</evidence>
<evidence type="ECO:0000313" key="5">
    <source>
        <dbReference type="EMBL" id="GMH23160.1"/>
    </source>
</evidence>
<dbReference type="InterPro" id="IPR050559">
    <property type="entry name" value="P-Pant_transferase_sf"/>
</dbReference>
<protein>
    <recommendedName>
        <fullName evidence="1">holo-[acyl-carrier-protein] synthase</fullName>
        <ecNumber evidence="1">2.7.8.7</ecNumber>
    </recommendedName>
</protein>
<organism evidence="5 6">
    <name type="scientific">Nepenthes gracilis</name>
    <name type="common">Slender pitcher plant</name>
    <dbReference type="NCBI Taxonomy" id="150966"/>
    <lineage>
        <taxon>Eukaryota</taxon>
        <taxon>Viridiplantae</taxon>
        <taxon>Streptophyta</taxon>
        <taxon>Embryophyta</taxon>
        <taxon>Tracheophyta</taxon>
        <taxon>Spermatophyta</taxon>
        <taxon>Magnoliopsida</taxon>
        <taxon>eudicotyledons</taxon>
        <taxon>Gunneridae</taxon>
        <taxon>Pentapetalae</taxon>
        <taxon>Caryophyllales</taxon>
        <taxon>Nepenthaceae</taxon>
        <taxon>Nepenthes</taxon>
    </lineage>
</organism>
<keyword evidence="2" id="KW-0808">Transferase</keyword>
<dbReference type="GO" id="GO:0000287">
    <property type="term" value="F:magnesium ion binding"/>
    <property type="evidence" value="ECO:0007669"/>
    <property type="project" value="InterPro"/>
</dbReference>
<dbReference type="InterPro" id="IPR055066">
    <property type="entry name" value="AASDHPPT_N"/>
</dbReference>
<reference evidence="5" key="1">
    <citation type="submission" date="2023-05" db="EMBL/GenBank/DDBJ databases">
        <title>Nepenthes gracilis genome sequencing.</title>
        <authorList>
            <person name="Fukushima K."/>
        </authorList>
    </citation>
    <scope>NUCLEOTIDE SEQUENCE</scope>
    <source>
        <strain evidence="5">SING2019-196</strain>
    </source>
</reference>
<dbReference type="Proteomes" id="UP001279734">
    <property type="component" value="Unassembled WGS sequence"/>
</dbReference>
<dbReference type="FunFam" id="3.90.470.20:FF:000010">
    <property type="entry name" value="L-aminoadipate-semialdehyde dehydrogenase-phosphopantetheinyl transferase"/>
    <property type="match status" value="1"/>
</dbReference>
<feature type="domain" description="4'-phosphopantetheinyl transferase" evidence="3">
    <location>
        <begin position="107"/>
        <end position="165"/>
    </location>
</feature>
<dbReference type="Pfam" id="PF01648">
    <property type="entry name" value="ACPS"/>
    <property type="match status" value="1"/>
</dbReference>
<evidence type="ECO:0000259" key="3">
    <source>
        <dbReference type="Pfam" id="PF01648"/>
    </source>
</evidence>
<accession>A0AAD3Y0M7</accession>
<dbReference type="EMBL" id="BSYO01000025">
    <property type="protein sequence ID" value="GMH23160.1"/>
    <property type="molecule type" value="Genomic_DNA"/>
</dbReference>
<dbReference type="Pfam" id="PF22624">
    <property type="entry name" value="AASDHPPT_N"/>
    <property type="match status" value="1"/>
</dbReference>
<sequence length="259" mass="29860">MPEEVNKFYMNEYLQILPQCEKDNVLSLREYQLRKRALLARALVRTTIARYQKSSRVDPKLLKFKKNVHGKPEVEWQHAGDFDQLQLHFNISHTTSLIACGITMNSPIGIDVEEKQRVIKNNILSFARRFFCPHEVEHLASICDPEDQRQEFIKLWTLKESYKLLSSYKNADFKASEILVKPVDHTSNLFARDFRFALLELAGTHYAAICVEKDNTLEEKEGSPMNLKVWKTIPLVEDECMSGTSSVLSVDGLINQLSI</sequence>
<keyword evidence="6" id="KW-1185">Reference proteome</keyword>
<dbReference type="GO" id="GO:0005829">
    <property type="term" value="C:cytosol"/>
    <property type="evidence" value="ECO:0007669"/>
    <property type="project" value="TreeGrafter"/>
</dbReference>
<dbReference type="GO" id="GO:0019878">
    <property type="term" value="P:lysine biosynthetic process via aminoadipic acid"/>
    <property type="evidence" value="ECO:0007669"/>
    <property type="project" value="TreeGrafter"/>
</dbReference>
<feature type="domain" description="4'-phosphopantetheinyl transferase N-terminal" evidence="4">
    <location>
        <begin position="13"/>
        <end position="98"/>
    </location>
</feature>